<dbReference type="Proteomes" id="UP001595615">
    <property type="component" value="Unassembled WGS sequence"/>
</dbReference>
<evidence type="ECO:0000256" key="1">
    <source>
        <dbReference type="SAM" id="SignalP"/>
    </source>
</evidence>
<dbReference type="EMBL" id="JBHRXV010000004">
    <property type="protein sequence ID" value="MFC3712245.1"/>
    <property type="molecule type" value="Genomic_DNA"/>
</dbReference>
<name>A0ABV7X7X5_9SPHN</name>
<dbReference type="RefSeq" id="WP_380858740.1">
    <property type="nucleotide sequence ID" value="NZ_JBHRXV010000004.1"/>
</dbReference>
<gene>
    <name evidence="2" type="ORF">ACFOMD_06670</name>
</gene>
<keyword evidence="3" id="KW-1185">Reference proteome</keyword>
<protein>
    <submittedName>
        <fullName evidence="2">Uncharacterized protein</fullName>
    </submittedName>
</protein>
<accession>A0ABV7X7X5</accession>
<evidence type="ECO:0000313" key="3">
    <source>
        <dbReference type="Proteomes" id="UP001595615"/>
    </source>
</evidence>
<comment type="caution">
    <text evidence="2">The sequence shown here is derived from an EMBL/GenBank/DDBJ whole genome shotgun (WGS) entry which is preliminary data.</text>
</comment>
<reference evidence="3" key="1">
    <citation type="journal article" date="2019" name="Int. J. Syst. Evol. Microbiol.">
        <title>The Global Catalogue of Microorganisms (GCM) 10K type strain sequencing project: providing services to taxonomists for standard genome sequencing and annotation.</title>
        <authorList>
            <consortium name="The Broad Institute Genomics Platform"/>
            <consortium name="The Broad Institute Genome Sequencing Center for Infectious Disease"/>
            <person name="Wu L."/>
            <person name="Ma J."/>
        </authorList>
    </citation>
    <scope>NUCLEOTIDE SEQUENCE [LARGE SCALE GENOMIC DNA]</scope>
    <source>
        <strain evidence="3">KCTC 42644</strain>
    </source>
</reference>
<sequence>MKQFIGPAAALAVLMTTGVVAAETSIPPVVGDVMKCRAETDDAKRLACYDKATGVLASATDKGDIAVVSREDVRKTRRSLFGFTLPKLPFFSDDDSAKEEQPDEVETTVKSARQNRDGNYTVTVADDAVWRTTEPLRKMPKAGDKVKIKKAAMGSYFFSVGGLRGVRAMRVG</sequence>
<proteinExistence type="predicted"/>
<evidence type="ECO:0000313" key="2">
    <source>
        <dbReference type="EMBL" id="MFC3712245.1"/>
    </source>
</evidence>
<keyword evidence="1" id="KW-0732">Signal</keyword>
<feature type="signal peptide" evidence="1">
    <location>
        <begin position="1"/>
        <end position="21"/>
    </location>
</feature>
<organism evidence="2 3">
    <name type="scientific">Sphingoaurantiacus capsulatus</name>
    <dbReference type="NCBI Taxonomy" id="1771310"/>
    <lineage>
        <taxon>Bacteria</taxon>
        <taxon>Pseudomonadati</taxon>
        <taxon>Pseudomonadota</taxon>
        <taxon>Alphaproteobacteria</taxon>
        <taxon>Sphingomonadales</taxon>
        <taxon>Sphingosinicellaceae</taxon>
        <taxon>Sphingoaurantiacus</taxon>
    </lineage>
</organism>
<feature type="chain" id="PRO_5046831017" evidence="1">
    <location>
        <begin position="22"/>
        <end position="172"/>
    </location>
</feature>